<dbReference type="RefSeq" id="WP_408336231.1">
    <property type="nucleotide sequence ID" value="NZ_JAQQCF010000009.1"/>
</dbReference>
<protein>
    <submittedName>
        <fullName evidence="1">Uncharacterized protein</fullName>
    </submittedName>
</protein>
<reference evidence="1 2" key="1">
    <citation type="journal article" date="2024" name="Chem. Sci.">
        <title>Discovery of megapolipeptins by genome mining of a Burkholderiales bacteria collection.</title>
        <authorList>
            <person name="Paulo B.S."/>
            <person name="Recchia M.J.J."/>
            <person name="Lee S."/>
            <person name="Fergusson C.H."/>
            <person name="Romanowski S.B."/>
            <person name="Hernandez A."/>
            <person name="Krull N."/>
            <person name="Liu D.Y."/>
            <person name="Cavanagh H."/>
            <person name="Bos A."/>
            <person name="Gray C.A."/>
            <person name="Murphy B.T."/>
            <person name="Linington R.G."/>
            <person name="Eustaquio A.S."/>
        </authorList>
    </citation>
    <scope>NUCLEOTIDE SEQUENCE [LARGE SCALE GENOMIC DNA]</scope>
    <source>
        <strain evidence="1 2">RL17-338-BIC-A</strain>
    </source>
</reference>
<comment type="caution">
    <text evidence="1">The sequence shown here is derived from an EMBL/GenBank/DDBJ whole genome shotgun (WGS) entry which is preliminary data.</text>
</comment>
<organism evidence="1 2">
    <name type="scientific">Paraburkholderia metrosideri</name>
    <dbReference type="NCBI Taxonomy" id="580937"/>
    <lineage>
        <taxon>Bacteria</taxon>
        <taxon>Pseudomonadati</taxon>
        <taxon>Pseudomonadota</taxon>
        <taxon>Betaproteobacteria</taxon>
        <taxon>Burkholderiales</taxon>
        <taxon>Burkholderiaceae</taxon>
        <taxon>Paraburkholderia</taxon>
    </lineage>
</organism>
<sequence length="52" mass="5443">MSQDRRKTIGEAYALVFASYNATSYLQARHGAPAELMKAIDGAGALVQATAG</sequence>
<gene>
    <name evidence="1" type="ORF">PQQ63_12755</name>
</gene>
<proteinExistence type="predicted"/>
<name>A0ABW9DUC9_9BURK</name>
<keyword evidence="2" id="KW-1185">Reference proteome</keyword>
<accession>A0ABW9DUC9</accession>
<evidence type="ECO:0000313" key="1">
    <source>
        <dbReference type="EMBL" id="MFM0637562.1"/>
    </source>
</evidence>
<evidence type="ECO:0000313" key="2">
    <source>
        <dbReference type="Proteomes" id="UP001629432"/>
    </source>
</evidence>
<dbReference type="EMBL" id="JAQQCF010000009">
    <property type="protein sequence ID" value="MFM0637562.1"/>
    <property type="molecule type" value="Genomic_DNA"/>
</dbReference>
<dbReference type="Proteomes" id="UP001629432">
    <property type="component" value="Unassembled WGS sequence"/>
</dbReference>